<accession>A0ABW5PWW4</accession>
<name>A0ABW5PWW4_9BACI</name>
<dbReference type="EMBL" id="JBHUMX010000006">
    <property type="protein sequence ID" value="MFD2627831.1"/>
    <property type="molecule type" value="Genomic_DNA"/>
</dbReference>
<evidence type="ECO:0008006" key="3">
    <source>
        <dbReference type="Google" id="ProtNLM"/>
    </source>
</evidence>
<evidence type="ECO:0000313" key="2">
    <source>
        <dbReference type="Proteomes" id="UP001597451"/>
    </source>
</evidence>
<evidence type="ECO:0000313" key="1">
    <source>
        <dbReference type="EMBL" id="MFD2627831.1"/>
    </source>
</evidence>
<comment type="caution">
    <text evidence="1">The sequence shown here is derived from an EMBL/GenBank/DDBJ whole genome shotgun (WGS) entry which is preliminary data.</text>
</comment>
<reference evidence="2" key="1">
    <citation type="journal article" date="2019" name="Int. J. Syst. Evol. Microbiol.">
        <title>The Global Catalogue of Microorganisms (GCM) 10K type strain sequencing project: providing services to taxonomists for standard genome sequencing and annotation.</title>
        <authorList>
            <consortium name="The Broad Institute Genomics Platform"/>
            <consortium name="The Broad Institute Genome Sequencing Center for Infectious Disease"/>
            <person name="Wu L."/>
            <person name="Ma J."/>
        </authorList>
    </citation>
    <scope>NUCLEOTIDE SEQUENCE [LARGE SCALE GENOMIC DNA]</scope>
    <source>
        <strain evidence="2">TISTR 1858</strain>
    </source>
</reference>
<dbReference type="RefSeq" id="WP_379560490.1">
    <property type="nucleotide sequence ID" value="NZ_JBHUMX010000006.1"/>
</dbReference>
<keyword evidence="2" id="KW-1185">Reference proteome</keyword>
<organism evidence="1 2">
    <name type="scientific">Oceanobacillus kapialis</name>
    <dbReference type="NCBI Taxonomy" id="481353"/>
    <lineage>
        <taxon>Bacteria</taxon>
        <taxon>Bacillati</taxon>
        <taxon>Bacillota</taxon>
        <taxon>Bacilli</taxon>
        <taxon>Bacillales</taxon>
        <taxon>Bacillaceae</taxon>
        <taxon>Oceanobacillus</taxon>
    </lineage>
</organism>
<protein>
    <recommendedName>
        <fullName evidence="3">GRAM domain-containing protein</fullName>
    </recommendedName>
</protein>
<gene>
    <name evidence="1" type="ORF">ACFSUN_03355</name>
</gene>
<sequence length="109" mass="12477">MENIIKQGLANLWKGKEGVGGKLYLTDQQLIHQPHKANIQSDRVEINLAHVDHVELYTNKLFGILVIKNGLTVVDKTGTPYKFVVNKRENWKNEIERQLEINKTDAISN</sequence>
<proteinExistence type="predicted"/>
<dbReference type="Proteomes" id="UP001597451">
    <property type="component" value="Unassembled WGS sequence"/>
</dbReference>